<proteinExistence type="predicted"/>
<keyword evidence="5" id="KW-1185">Reference proteome</keyword>
<reference evidence="3 4" key="1">
    <citation type="submission" date="2018-12" db="EMBL/GenBank/DDBJ databases">
        <title>Venturia inaequalis Genome Resource.</title>
        <authorList>
            <person name="Lichtner F.J."/>
        </authorList>
    </citation>
    <scope>NUCLEOTIDE SEQUENCE [LARGE SCALE GENOMIC DNA]</scope>
    <source>
        <strain evidence="3 4">120213</strain>
        <strain evidence="1">Bline_iso_100314</strain>
        <strain evidence="2 5">DMI_063113</strain>
    </source>
</reference>
<accession>A0A8H3VJF6</accession>
<evidence type="ECO:0000313" key="5">
    <source>
        <dbReference type="Proteomes" id="UP000490939"/>
    </source>
</evidence>
<protein>
    <submittedName>
        <fullName evidence="3">Uncharacterized protein</fullName>
    </submittedName>
</protein>
<dbReference type="Proteomes" id="UP000490939">
    <property type="component" value="Unassembled WGS sequence"/>
</dbReference>
<comment type="caution">
    <text evidence="3">The sequence shown here is derived from an EMBL/GenBank/DDBJ whole genome shotgun (WGS) entry which is preliminary data.</text>
</comment>
<evidence type="ECO:0000313" key="1">
    <source>
        <dbReference type="EMBL" id="KAE9983033.1"/>
    </source>
</evidence>
<dbReference type="EMBL" id="WNWQ01000034">
    <property type="protein sequence ID" value="KAE9983033.1"/>
    <property type="molecule type" value="Genomic_DNA"/>
</dbReference>
<dbReference type="EMBL" id="WNWR01000218">
    <property type="protein sequence ID" value="KAE9988151.1"/>
    <property type="molecule type" value="Genomic_DNA"/>
</dbReference>
<dbReference type="EMBL" id="WNWS01000003">
    <property type="protein sequence ID" value="KAE9988866.1"/>
    <property type="molecule type" value="Genomic_DNA"/>
</dbReference>
<dbReference type="AlphaFoldDB" id="A0A8H3VJF6"/>
<evidence type="ECO:0000313" key="3">
    <source>
        <dbReference type="EMBL" id="KAE9988866.1"/>
    </source>
</evidence>
<sequence length="726" mass="80096">MILAIWHVMLAAAVAALCLFFDSLLARLRIRKQLPSPVSTIVSRSAPKYNENHRDQVSPAVKAIEVCSRLNEYKNLYYKLHNVESHPDILPQCKDLLLSMLCKAVQRAENHKVSGLSPSILVVQPYSPDHLSRFIRSNNQHTLDQWKEYLQGRRNGKPRALLPDRQAALQWLKAISPVRLVDGAWLGHINKVATPYSWRNATKYAWQIYSEELGDGDVAKNHVAVFTELLRGAGIAMPRPGNTDFIHNPDAPESVEIWESGVAQLLISLFPNDFLPEILGFNLQFELITLETLQASKEIEEMGMDPCYFRLHITIDNIHSGHGAIAMKAVQSYLEAVQTFQGEEAMEQAWRRVQAGYLLSESLPTSPKTGKTLVPTSRSEIEKKLLSILVAKAEVSSSLHDSSKCRFGGRSLAAWLDHDSLASEPGQLEFLRALSEAKPWVKKGNKEGSRLYQGLGWEGKMFGAFSRSEASLVGMWIDALGDFDEEAYWKFVTGGAGSGALLLPELQIATGSLTTLPAIQLDIAKPDSPTDFLPTPLTLKKSPVLAKLLPLWLTHTCLLEGFISIPSRASTVTGCAITRILRAQAGFLPEGPIVDGMDEVSQPNSSFGLVEIGIEIADKHMHFSPATLSEVLTKYPSTAAEDMLALSNRPVENVGVLMGMAWAFAEMHEIVGNMDLFSVRAKGALESIAQREKAGLQVCIEQNKEKSDMVSAGYAAAKGWIEDCFE</sequence>
<name>A0A8H3VJF6_VENIN</name>
<dbReference type="SMART" id="SM01236">
    <property type="entry name" value="Haem_oxygenase_2"/>
    <property type="match status" value="1"/>
</dbReference>
<gene>
    <name evidence="1" type="ORF">BLS_005050</name>
    <name evidence="2" type="ORF">EG327_003473</name>
    <name evidence="3" type="ORF">EG328_005576</name>
</gene>
<organism evidence="3 4">
    <name type="scientific">Venturia inaequalis</name>
    <name type="common">Apple scab fungus</name>
    <dbReference type="NCBI Taxonomy" id="5025"/>
    <lineage>
        <taxon>Eukaryota</taxon>
        <taxon>Fungi</taxon>
        <taxon>Dikarya</taxon>
        <taxon>Ascomycota</taxon>
        <taxon>Pezizomycotina</taxon>
        <taxon>Dothideomycetes</taxon>
        <taxon>Pleosporomycetidae</taxon>
        <taxon>Venturiales</taxon>
        <taxon>Venturiaceae</taxon>
        <taxon>Venturia</taxon>
    </lineage>
</organism>
<evidence type="ECO:0000313" key="4">
    <source>
        <dbReference type="Proteomes" id="UP000447873"/>
    </source>
</evidence>
<evidence type="ECO:0000313" key="2">
    <source>
        <dbReference type="EMBL" id="KAE9988151.1"/>
    </source>
</evidence>
<dbReference type="Proteomes" id="UP000447873">
    <property type="component" value="Unassembled WGS sequence"/>
</dbReference>
<dbReference type="Pfam" id="PF14518">
    <property type="entry name" value="Haem_oxygenas_2"/>
    <property type="match status" value="1"/>
</dbReference>
<dbReference type="Proteomes" id="UP000433883">
    <property type="component" value="Unassembled WGS sequence"/>
</dbReference>